<name>A0A1L4D046_9BACT</name>
<dbReference type="Gene3D" id="3.90.210.10">
    <property type="entry name" value="Heat-Labile Enterotoxin, subunit A"/>
    <property type="match status" value="1"/>
</dbReference>
<accession>A0A1L4D046</accession>
<evidence type="ECO:0000313" key="1">
    <source>
        <dbReference type="EMBL" id="APJ03568.1"/>
    </source>
</evidence>
<dbReference type="Proteomes" id="UP000184731">
    <property type="component" value="Chromosome"/>
</dbReference>
<dbReference type="SUPFAM" id="SSF56399">
    <property type="entry name" value="ADP-ribosylation"/>
    <property type="match status" value="1"/>
</dbReference>
<proteinExistence type="predicted"/>
<gene>
    <name evidence="1" type="ORF">AXG55_06460</name>
</gene>
<dbReference type="KEGG" id="saqi:AXG55_06460"/>
<reference evidence="1 2" key="1">
    <citation type="submission" date="2016-10" db="EMBL/GenBank/DDBJ databases">
        <title>Silvanigrella aquatica sp. nov., isolated from a freshwater lake located in the Black Forest, Germany, description of Silvanigrellaceae fam. nov., Silvanigrellales ord. nov., reclassification of the order Bdellovibrionales in the class Oligoflexia, reclassification of the families Bacteriovoracaceae and Halobacteriovoraceae in the new order Bacteriovoracales ord. nov., and reclassification of the family Pseudobacteriovoracaceae in the order Oligoflexiales.</title>
        <authorList>
            <person name="Hahn M.W."/>
            <person name="Schmidt J."/>
            <person name="Koll U."/>
            <person name="Rohde M."/>
            <person name="Verbag S."/>
            <person name="Pitt A."/>
            <person name="Nakai R."/>
            <person name="Naganuma T."/>
            <person name="Lang E."/>
        </authorList>
    </citation>
    <scope>NUCLEOTIDE SEQUENCE [LARGE SCALE GENOMIC DNA]</scope>
    <source>
        <strain evidence="1 2">MWH-Nonnen-W8red</strain>
    </source>
</reference>
<dbReference type="EMBL" id="CP017834">
    <property type="protein sequence ID" value="APJ03568.1"/>
    <property type="molecule type" value="Genomic_DNA"/>
</dbReference>
<organism evidence="1 2">
    <name type="scientific">Silvanigrella aquatica</name>
    <dbReference type="NCBI Taxonomy" id="1915309"/>
    <lineage>
        <taxon>Bacteria</taxon>
        <taxon>Pseudomonadati</taxon>
        <taxon>Bdellovibrionota</taxon>
        <taxon>Oligoflexia</taxon>
        <taxon>Silvanigrellales</taxon>
        <taxon>Silvanigrellaceae</taxon>
        <taxon>Silvanigrella</taxon>
    </lineage>
</organism>
<dbReference type="RefSeq" id="WP_148697306.1">
    <property type="nucleotide sequence ID" value="NZ_CP017834.1"/>
</dbReference>
<keyword evidence="2" id="KW-1185">Reference proteome</keyword>
<dbReference type="STRING" id="1915309.AXG55_06460"/>
<sequence length="412" mass="46909">MGNIINISFLIAIIFFTKNLYAGSYLFCANSKGESHWAQPNLNHNLSWAPLDSRGFWLKGSLYIVDSSKSLHSGLKIDFSQNLNNRNKRANIYEQEKQEKNMLYYNNSNAMKVCQYLISNCQNSFGKDYQYIGAASYDLAVTDWGYIISENIVCPNWDFHQGLNIKIGYSAGEMVFENVFGILASGPLPEKGLNIAKLKTQKLNLKIVNPVQLNKKIFLTKKNRRIDLSNLNIAEANNIAIESIGSTKLRKSCVKWTKEGFIYQGFTFRGDQRPPEIIFKEGFQLRTKIHHLYEVNGFTRGAAYGGGITSLDSGAAGISTSPYYSDRGVGAYYYAKKYNGYTYFIDARKLKGYDLYSNSYAYEYGDKMPHFRRDPFHKPYEINYGTDISYNKIVGAFDLNGTFIPNPNYTTR</sequence>
<protein>
    <submittedName>
        <fullName evidence="1">Uncharacterized protein</fullName>
    </submittedName>
</protein>
<dbReference type="AlphaFoldDB" id="A0A1L4D046"/>
<dbReference type="OrthoDB" id="6732829at2"/>
<evidence type="ECO:0000313" key="2">
    <source>
        <dbReference type="Proteomes" id="UP000184731"/>
    </source>
</evidence>